<evidence type="ECO:0000256" key="1">
    <source>
        <dbReference type="ARBA" id="ARBA00023224"/>
    </source>
</evidence>
<keyword evidence="7" id="KW-1185">Reference proteome</keyword>
<dbReference type="Proteomes" id="UP000032946">
    <property type="component" value="Chromosome"/>
</dbReference>
<reference evidence="6 7" key="1">
    <citation type="submission" date="2014-02" db="EMBL/GenBank/DDBJ databases">
        <authorList>
            <person name="Genoscope - CEA"/>
        </authorList>
    </citation>
    <scope>NUCLEOTIDE SEQUENCE [LARGE SCALE GENOMIC DNA]</scope>
    <source>
        <strain evidence="6 7">PCC 8005</strain>
    </source>
</reference>
<sequence length="480" mass="52767">MKINQVIYLGFSAIFLLVGISTLVEEWQQRTLDQSFKLVVHTYEVKLNLQDIYKNLVDAESSQRGFIITKDQGFLEPYYSANTKIEGNLDTLSQLLQGNSIQTQRLTNLQNLTNQKLALLEQTINSVRSGESEQFLAWVNSGIGKQLMDNIRSEINRMIEEEQNLLTDRNQRYQAIQKLAIIINWGNFFMVITIGSITSFIVIRVIMNPIQQVTQVLATSSAEIAVATEQQQRLASHQAVSINQTTNAIQQISEGAKQSAEDADHALGKAQQVLDISEHGNQVVQQNLASIAELTDNVENISEQIEVLRQHTVEISTISNLVSSLANQTNILALNASVEAVRAGEAGRGFGLVALEVRKLSDQSRNSAREIDNLVGLIQNSLKSTIEAAQKGTENVKVGMKMTENTANVFVEVADGIKNVVASNQKIAQISEQQAIAIQQIVTATNAINHAAVETASGIQQTQVGTQNLNQAAHTLRVLV</sequence>
<dbReference type="RefSeq" id="WP_008050613.1">
    <property type="nucleotide sequence ID" value="NZ_FO818640.1"/>
</dbReference>
<dbReference type="PANTHER" id="PTHR32089">
    <property type="entry name" value="METHYL-ACCEPTING CHEMOTAXIS PROTEIN MCPB"/>
    <property type="match status" value="1"/>
</dbReference>
<feature type="coiled-coil region" evidence="3">
    <location>
        <begin position="284"/>
        <end position="311"/>
    </location>
</feature>
<feature type="transmembrane region" description="Helical" evidence="4">
    <location>
        <begin position="179"/>
        <end position="207"/>
    </location>
</feature>
<gene>
    <name evidence="6" type="ORF">ARTHRO_30245</name>
</gene>
<dbReference type="Gene3D" id="1.10.287.950">
    <property type="entry name" value="Methyl-accepting chemotaxis protein"/>
    <property type="match status" value="1"/>
</dbReference>
<evidence type="ECO:0000256" key="4">
    <source>
        <dbReference type="SAM" id="Phobius"/>
    </source>
</evidence>
<keyword evidence="4" id="KW-1133">Transmembrane helix</keyword>
<keyword evidence="1 2" id="KW-0807">Transducer</keyword>
<dbReference type="GO" id="GO:0016020">
    <property type="term" value="C:membrane"/>
    <property type="evidence" value="ECO:0007669"/>
    <property type="project" value="InterPro"/>
</dbReference>
<evidence type="ECO:0000256" key="3">
    <source>
        <dbReference type="SAM" id="Coils"/>
    </source>
</evidence>
<dbReference type="PROSITE" id="PS50111">
    <property type="entry name" value="CHEMOTAXIS_TRANSDUC_2"/>
    <property type="match status" value="1"/>
</dbReference>
<keyword evidence="4" id="KW-0812">Transmembrane</keyword>
<dbReference type="CDD" id="cd19410">
    <property type="entry name" value="HK9-like_sensor"/>
    <property type="match status" value="1"/>
</dbReference>
<dbReference type="PANTHER" id="PTHR32089:SF112">
    <property type="entry name" value="LYSOZYME-LIKE PROTEIN-RELATED"/>
    <property type="match status" value="1"/>
</dbReference>
<dbReference type="GO" id="GO:0007165">
    <property type="term" value="P:signal transduction"/>
    <property type="evidence" value="ECO:0007669"/>
    <property type="project" value="UniProtKB-KW"/>
</dbReference>
<keyword evidence="3" id="KW-0175">Coiled coil</keyword>
<dbReference type="InterPro" id="IPR007891">
    <property type="entry name" value="CHASE3"/>
</dbReference>
<dbReference type="SUPFAM" id="SSF58104">
    <property type="entry name" value="Methyl-accepting chemotaxis protein (MCP) signaling domain"/>
    <property type="match status" value="1"/>
</dbReference>
<evidence type="ECO:0000313" key="7">
    <source>
        <dbReference type="Proteomes" id="UP000032946"/>
    </source>
</evidence>
<protein>
    <submittedName>
        <fullName evidence="6">Methyl-accepting chemotaxis sensory transducer</fullName>
    </submittedName>
</protein>
<feature type="domain" description="Methyl-accepting transducer" evidence="5">
    <location>
        <begin position="213"/>
        <end position="449"/>
    </location>
</feature>
<accession>A0A9P1NYE4</accession>
<feature type="transmembrane region" description="Helical" evidence="4">
    <location>
        <begin position="6"/>
        <end position="24"/>
    </location>
</feature>
<evidence type="ECO:0000256" key="2">
    <source>
        <dbReference type="PROSITE-ProRule" id="PRU00284"/>
    </source>
</evidence>
<keyword evidence="4" id="KW-0472">Membrane</keyword>
<evidence type="ECO:0000313" key="6">
    <source>
        <dbReference type="EMBL" id="CDM94979.1"/>
    </source>
</evidence>
<evidence type="ECO:0000259" key="5">
    <source>
        <dbReference type="PROSITE" id="PS50111"/>
    </source>
</evidence>
<dbReference type="Pfam" id="PF00015">
    <property type="entry name" value="MCPsignal"/>
    <property type="match status" value="1"/>
</dbReference>
<organism evidence="6 7">
    <name type="scientific">Limnospira indica PCC 8005</name>
    <dbReference type="NCBI Taxonomy" id="376219"/>
    <lineage>
        <taxon>Bacteria</taxon>
        <taxon>Bacillati</taxon>
        <taxon>Cyanobacteriota</taxon>
        <taxon>Cyanophyceae</taxon>
        <taxon>Oscillatoriophycideae</taxon>
        <taxon>Oscillatoriales</taxon>
        <taxon>Sirenicapillariaceae</taxon>
        <taxon>Limnospira</taxon>
    </lineage>
</organism>
<dbReference type="AlphaFoldDB" id="A0A9P1NYE4"/>
<dbReference type="SMART" id="SM00283">
    <property type="entry name" value="MA"/>
    <property type="match status" value="1"/>
</dbReference>
<dbReference type="InterPro" id="IPR004089">
    <property type="entry name" value="MCPsignal_dom"/>
</dbReference>
<name>A0A9P1NYE4_9CYAN</name>
<dbReference type="Pfam" id="PF05227">
    <property type="entry name" value="CHASE3"/>
    <property type="match status" value="1"/>
</dbReference>
<proteinExistence type="predicted"/>
<dbReference type="EMBL" id="FO818640">
    <property type="protein sequence ID" value="CDM94979.1"/>
    <property type="molecule type" value="Genomic_DNA"/>
</dbReference>